<evidence type="ECO:0000259" key="7">
    <source>
        <dbReference type="Pfam" id="PF00108"/>
    </source>
</evidence>
<dbReference type="AlphaFoldDB" id="A0A423P6G7"/>
<feature type="domain" description="Thiolase C-terminal" evidence="8">
    <location>
        <begin position="271"/>
        <end position="392"/>
    </location>
</feature>
<evidence type="ECO:0000313" key="9">
    <source>
        <dbReference type="EMBL" id="ROO09873.1"/>
    </source>
</evidence>
<evidence type="ECO:0000256" key="6">
    <source>
        <dbReference type="RuleBase" id="RU003557"/>
    </source>
</evidence>
<dbReference type="Proteomes" id="UP000283619">
    <property type="component" value="Unassembled WGS sequence"/>
</dbReference>
<comment type="similarity">
    <text evidence="1 6">Belongs to the thiolase-like superfamily. Thiolase family.</text>
</comment>
<name>A0A423P6G7_PSEFL</name>
<dbReference type="FunFam" id="3.40.47.10:FF:000010">
    <property type="entry name" value="Acetyl-CoA acetyltransferase (Thiolase)"/>
    <property type="match status" value="1"/>
</dbReference>
<organism evidence="9 11">
    <name type="scientific">Pseudomonas fluorescens</name>
    <dbReference type="NCBI Taxonomy" id="294"/>
    <lineage>
        <taxon>Bacteria</taxon>
        <taxon>Pseudomonadati</taxon>
        <taxon>Pseudomonadota</taxon>
        <taxon>Gammaproteobacteria</taxon>
        <taxon>Pseudomonadales</taxon>
        <taxon>Pseudomonadaceae</taxon>
        <taxon>Pseudomonas</taxon>
    </lineage>
</organism>
<evidence type="ECO:0000313" key="12">
    <source>
        <dbReference type="Proteomes" id="UP000326452"/>
    </source>
</evidence>
<dbReference type="PANTHER" id="PTHR18919">
    <property type="entry name" value="ACETYL-COA C-ACYLTRANSFERASE"/>
    <property type="match status" value="1"/>
</dbReference>
<evidence type="ECO:0000256" key="1">
    <source>
        <dbReference type="ARBA" id="ARBA00010982"/>
    </source>
</evidence>
<evidence type="ECO:0000256" key="3">
    <source>
        <dbReference type="ARBA" id="ARBA00023315"/>
    </source>
</evidence>
<dbReference type="SUPFAM" id="SSF53901">
    <property type="entry name" value="Thiolase-like"/>
    <property type="match status" value="2"/>
</dbReference>
<dbReference type="PROSITE" id="PS00737">
    <property type="entry name" value="THIOLASE_2"/>
    <property type="match status" value="1"/>
</dbReference>
<dbReference type="GO" id="GO:0044281">
    <property type="term" value="P:small molecule metabolic process"/>
    <property type="evidence" value="ECO:0007669"/>
    <property type="project" value="UniProtKB-ARBA"/>
</dbReference>
<dbReference type="InterPro" id="IPR002155">
    <property type="entry name" value="Thiolase"/>
</dbReference>
<evidence type="ECO:0000313" key="11">
    <source>
        <dbReference type="Proteomes" id="UP000283619"/>
    </source>
</evidence>
<dbReference type="InterPro" id="IPR020613">
    <property type="entry name" value="Thiolase_CS"/>
</dbReference>
<protein>
    <submittedName>
        <fullName evidence="9">Acetyl-CoA acetyltransferase</fullName>
        <ecNumber evidence="10">2.3.1.9</ecNumber>
    </submittedName>
</protein>
<dbReference type="CDD" id="cd00751">
    <property type="entry name" value="thiolase"/>
    <property type="match status" value="1"/>
</dbReference>
<dbReference type="EMBL" id="CABVJC010000005">
    <property type="protein sequence ID" value="VVQ05846.1"/>
    <property type="molecule type" value="Genomic_DNA"/>
</dbReference>
<evidence type="ECO:0000256" key="4">
    <source>
        <dbReference type="ARBA" id="ARBA00048527"/>
    </source>
</evidence>
<dbReference type="GO" id="GO:0003985">
    <property type="term" value="F:acetyl-CoA C-acetyltransferase activity"/>
    <property type="evidence" value="ECO:0007669"/>
    <property type="project" value="UniProtKB-EC"/>
</dbReference>
<dbReference type="OrthoDB" id="9764638at2"/>
<dbReference type="InterPro" id="IPR020610">
    <property type="entry name" value="Thiolase_AS"/>
</dbReference>
<dbReference type="GO" id="GO:0033812">
    <property type="term" value="F:3-oxoadipyl-CoA thiolase activity"/>
    <property type="evidence" value="ECO:0007669"/>
    <property type="project" value="UniProtKB-EC"/>
</dbReference>
<dbReference type="InterPro" id="IPR020617">
    <property type="entry name" value="Thiolase_C"/>
</dbReference>
<keyword evidence="2 6" id="KW-0808">Transferase</keyword>
<comment type="catalytic activity">
    <reaction evidence="4">
        <text>succinyl-CoA + acetyl-CoA = 3-oxoadipyl-CoA + CoA</text>
        <dbReference type="Rhea" id="RHEA:19481"/>
        <dbReference type="ChEBI" id="CHEBI:57287"/>
        <dbReference type="ChEBI" id="CHEBI:57288"/>
        <dbReference type="ChEBI" id="CHEBI:57292"/>
        <dbReference type="ChEBI" id="CHEBI:57348"/>
        <dbReference type="EC" id="2.3.1.174"/>
    </reaction>
</comment>
<keyword evidence="3 6" id="KW-0012">Acyltransferase</keyword>
<dbReference type="PIRSF" id="PIRSF000429">
    <property type="entry name" value="Ac-CoA_Ac_transf"/>
    <property type="match status" value="1"/>
</dbReference>
<dbReference type="EMBL" id="MOBZ01000009">
    <property type="protein sequence ID" value="ROO09873.1"/>
    <property type="molecule type" value="Genomic_DNA"/>
</dbReference>
<feature type="active site" description="Acyl-thioester intermediate" evidence="5">
    <location>
        <position position="88"/>
    </location>
</feature>
<dbReference type="Gene3D" id="3.40.47.10">
    <property type="match status" value="2"/>
</dbReference>
<dbReference type="RefSeq" id="WP_034152525.1">
    <property type="nucleotide sequence ID" value="NZ_CABVJC010000005.1"/>
</dbReference>
<feature type="active site" description="Proton acceptor" evidence="5">
    <location>
        <position position="379"/>
    </location>
</feature>
<dbReference type="PANTHER" id="PTHR18919:SF107">
    <property type="entry name" value="ACETYL-COA ACETYLTRANSFERASE, CYTOSOLIC"/>
    <property type="match status" value="1"/>
</dbReference>
<dbReference type="EC" id="2.3.1.9" evidence="10"/>
<feature type="domain" description="Thiolase N-terminal" evidence="7">
    <location>
        <begin position="4"/>
        <end position="262"/>
    </location>
</feature>
<dbReference type="NCBIfam" id="NF004206">
    <property type="entry name" value="PRK05656.1"/>
    <property type="match status" value="1"/>
</dbReference>
<reference evidence="10 12" key="2">
    <citation type="submission" date="2019-09" db="EMBL/GenBank/DDBJ databases">
        <authorList>
            <person name="Chandra G."/>
            <person name="Truman W A."/>
        </authorList>
    </citation>
    <scope>NUCLEOTIDE SEQUENCE [LARGE SCALE GENOMIC DNA]</scope>
    <source>
        <strain evidence="10">PS941</strain>
    </source>
</reference>
<evidence type="ECO:0000313" key="10">
    <source>
        <dbReference type="EMBL" id="VVQ05846.1"/>
    </source>
</evidence>
<proteinExistence type="inferred from homology"/>
<evidence type="ECO:0000259" key="8">
    <source>
        <dbReference type="Pfam" id="PF02803"/>
    </source>
</evidence>
<gene>
    <name evidence="10" type="primary">thlA_2</name>
    <name evidence="9" type="ORF">BK673_13280</name>
    <name evidence="10" type="ORF">PS941_03068</name>
</gene>
<sequence>MQDVVIVAATRTAIGSFQGSLASVSAVDLGAAVIRQLLEQTGLDGAQVDEVIMGQVLTAGAGQNPARQSAIKAGLPHAVPALTLNKVCGSGLKALHLGAQAIRCGDADVIIAGGQENMSLSNYVMPGARTGLRMGHAQIVDTMISDGLWDAFNDYHMGITAENLVDKYEISREQQDAFAAASQQKAAAAIEAGRFVDEITPILIPQRKGDPVAFKVDEQPRGDTTAESLAKLRPAFKKDGSVTAGNASSLNDGAAAVILMSAEKAKALGLPVLAKIAAYANAGVDPAIMGIGPVSATRRCLDKAGWNIDQLDLIEANEAFAAQSLAVAKDLQWDLDKVNVNGGAIALGHPIGASGCRVLVTLLHEMIKRDAKKGLATLCIGGGQGVALALERA</sequence>
<dbReference type="InterPro" id="IPR020615">
    <property type="entry name" value="Thiolase_acyl_enz_int_AS"/>
</dbReference>
<feature type="active site" description="Proton acceptor" evidence="5">
    <location>
        <position position="349"/>
    </location>
</feature>
<dbReference type="InterPro" id="IPR016039">
    <property type="entry name" value="Thiolase-like"/>
</dbReference>
<dbReference type="NCBIfam" id="TIGR01930">
    <property type="entry name" value="AcCoA-C-Actrans"/>
    <property type="match status" value="1"/>
</dbReference>
<dbReference type="Pfam" id="PF00108">
    <property type="entry name" value="Thiolase_N"/>
    <property type="match status" value="1"/>
</dbReference>
<dbReference type="PROSITE" id="PS00099">
    <property type="entry name" value="THIOLASE_3"/>
    <property type="match status" value="1"/>
</dbReference>
<reference evidence="9 11" key="1">
    <citation type="submission" date="2016-10" db="EMBL/GenBank/DDBJ databases">
        <title>Comparative genome analysis of multiple Pseudomonas spp. focuses on biocontrol and plant growth promoting traits.</title>
        <authorList>
            <person name="Tao X.-Y."/>
            <person name="Taylor C.G."/>
        </authorList>
    </citation>
    <scope>NUCLEOTIDE SEQUENCE [LARGE SCALE GENOMIC DNA]</scope>
    <source>
        <strain evidence="9 11">36G2</strain>
    </source>
</reference>
<dbReference type="PROSITE" id="PS00098">
    <property type="entry name" value="THIOLASE_1"/>
    <property type="match status" value="1"/>
</dbReference>
<accession>A0A423P6G7</accession>
<dbReference type="InterPro" id="IPR020616">
    <property type="entry name" value="Thiolase_N"/>
</dbReference>
<dbReference type="Proteomes" id="UP000326452">
    <property type="component" value="Unassembled WGS sequence"/>
</dbReference>
<evidence type="ECO:0000256" key="5">
    <source>
        <dbReference type="PIRSR" id="PIRSR000429-1"/>
    </source>
</evidence>
<evidence type="ECO:0000256" key="2">
    <source>
        <dbReference type="ARBA" id="ARBA00022679"/>
    </source>
</evidence>
<dbReference type="Pfam" id="PF02803">
    <property type="entry name" value="Thiolase_C"/>
    <property type="match status" value="1"/>
</dbReference>